<organism evidence="2 3">
    <name type="scientific">Algoriphagus aquaeductus</name>
    <dbReference type="NCBI Taxonomy" id="475299"/>
    <lineage>
        <taxon>Bacteria</taxon>
        <taxon>Pseudomonadati</taxon>
        <taxon>Bacteroidota</taxon>
        <taxon>Cytophagia</taxon>
        <taxon>Cytophagales</taxon>
        <taxon>Cyclobacteriaceae</taxon>
        <taxon>Algoriphagus</taxon>
    </lineage>
</organism>
<evidence type="ECO:0000313" key="3">
    <source>
        <dbReference type="Proteomes" id="UP000248917"/>
    </source>
</evidence>
<dbReference type="RefSeq" id="WP_111392232.1">
    <property type="nucleotide sequence ID" value="NZ_QKTX01000004.1"/>
</dbReference>
<proteinExistence type="predicted"/>
<dbReference type="Proteomes" id="UP000248917">
    <property type="component" value="Unassembled WGS sequence"/>
</dbReference>
<name>A0A326S0T0_9BACT</name>
<accession>A0A326S0T0</accession>
<keyword evidence="3" id="KW-1185">Reference proteome</keyword>
<comment type="caution">
    <text evidence="2">The sequence shown here is derived from an EMBL/GenBank/DDBJ whole genome shotgun (WGS) entry which is preliminary data.</text>
</comment>
<evidence type="ECO:0000313" key="2">
    <source>
        <dbReference type="EMBL" id="PZV84569.1"/>
    </source>
</evidence>
<dbReference type="EMBL" id="QKTX01000004">
    <property type="protein sequence ID" value="PZV84569.1"/>
    <property type="molecule type" value="Genomic_DNA"/>
</dbReference>
<protein>
    <submittedName>
        <fullName evidence="2">Uncharacterized protein</fullName>
    </submittedName>
</protein>
<feature type="compositionally biased region" description="Basic and acidic residues" evidence="1">
    <location>
        <begin position="1"/>
        <end position="13"/>
    </location>
</feature>
<gene>
    <name evidence="2" type="ORF">CLV31_104220</name>
</gene>
<sequence>MANRKPSPDKTEIPKTITPIGQEVPKGGIPIDLKIDQKLKTEAEEKAYHVKIQTFHKDDGLGGKIGPKQISHKIDLTPNPDLNEKIAAKMATGKWKK</sequence>
<feature type="region of interest" description="Disordered" evidence="1">
    <location>
        <begin position="1"/>
        <end position="24"/>
    </location>
</feature>
<dbReference type="AlphaFoldDB" id="A0A326S0T0"/>
<evidence type="ECO:0000256" key="1">
    <source>
        <dbReference type="SAM" id="MobiDB-lite"/>
    </source>
</evidence>
<reference evidence="2 3" key="1">
    <citation type="submission" date="2018-06" db="EMBL/GenBank/DDBJ databases">
        <title>Genomic Encyclopedia of Archaeal and Bacterial Type Strains, Phase II (KMG-II): from individual species to whole genera.</title>
        <authorList>
            <person name="Goeker M."/>
        </authorList>
    </citation>
    <scope>NUCLEOTIDE SEQUENCE [LARGE SCALE GENOMIC DNA]</scope>
    <source>
        <strain evidence="2 3">T4</strain>
    </source>
</reference>